<comment type="caution">
    <text evidence="2">The sequence shown here is derived from an EMBL/GenBank/DDBJ whole genome shotgun (WGS) entry which is preliminary data.</text>
</comment>
<gene>
    <name evidence="2" type="ORF">B0F90DRAFT_1820779</name>
</gene>
<dbReference type="AlphaFoldDB" id="A0AAD4QKV7"/>
<sequence>MKPTVAGSANGEGWWKRREGAVILRAKACNGQARATNVKKRKGAKHGGSDGGPDDGSEEVSNKADSDPKKAMEASMPRTNDDEFDDEGTTNNPAEGLFSRFRIPANAQKNQDERSDDRYGDNIDRDDIGFSLAESSDADDLFDLNVEVPDWI</sequence>
<feature type="region of interest" description="Disordered" evidence="1">
    <location>
        <begin position="27"/>
        <end position="125"/>
    </location>
</feature>
<protein>
    <submittedName>
        <fullName evidence="2">Uncharacterized protein</fullName>
    </submittedName>
</protein>
<evidence type="ECO:0000313" key="2">
    <source>
        <dbReference type="EMBL" id="KAI0295055.1"/>
    </source>
</evidence>
<reference evidence="2" key="1">
    <citation type="journal article" date="2022" name="New Phytol.">
        <title>Evolutionary transition to the ectomycorrhizal habit in the genomes of a hyperdiverse lineage of mushroom-forming fungi.</title>
        <authorList>
            <person name="Looney B."/>
            <person name="Miyauchi S."/>
            <person name="Morin E."/>
            <person name="Drula E."/>
            <person name="Courty P.E."/>
            <person name="Kohler A."/>
            <person name="Kuo A."/>
            <person name="LaButti K."/>
            <person name="Pangilinan J."/>
            <person name="Lipzen A."/>
            <person name="Riley R."/>
            <person name="Andreopoulos W."/>
            <person name="He G."/>
            <person name="Johnson J."/>
            <person name="Nolan M."/>
            <person name="Tritt A."/>
            <person name="Barry K.W."/>
            <person name="Grigoriev I.V."/>
            <person name="Nagy L.G."/>
            <person name="Hibbett D."/>
            <person name="Henrissat B."/>
            <person name="Matheny P.B."/>
            <person name="Labbe J."/>
            <person name="Martin F.M."/>
        </authorList>
    </citation>
    <scope>NUCLEOTIDE SEQUENCE</scope>
    <source>
        <strain evidence="2">BPL690</strain>
    </source>
</reference>
<proteinExistence type="predicted"/>
<organism evidence="2 3">
    <name type="scientific">Multifurca ochricompacta</name>
    <dbReference type="NCBI Taxonomy" id="376703"/>
    <lineage>
        <taxon>Eukaryota</taxon>
        <taxon>Fungi</taxon>
        <taxon>Dikarya</taxon>
        <taxon>Basidiomycota</taxon>
        <taxon>Agaricomycotina</taxon>
        <taxon>Agaricomycetes</taxon>
        <taxon>Russulales</taxon>
        <taxon>Russulaceae</taxon>
        <taxon>Multifurca</taxon>
    </lineage>
</organism>
<dbReference type="EMBL" id="WTXG01000064">
    <property type="protein sequence ID" value="KAI0295055.1"/>
    <property type="molecule type" value="Genomic_DNA"/>
</dbReference>
<accession>A0AAD4QKV7</accession>
<evidence type="ECO:0000256" key="1">
    <source>
        <dbReference type="SAM" id="MobiDB-lite"/>
    </source>
</evidence>
<feature type="compositionally biased region" description="Basic and acidic residues" evidence="1">
    <location>
        <begin position="60"/>
        <end position="72"/>
    </location>
</feature>
<evidence type="ECO:0000313" key="3">
    <source>
        <dbReference type="Proteomes" id="UP001203297"/>
    </source>
</evidence>
<name>A0AAD4QKV7_9AGAM</name>
<feature type="compositionally biased region" description="Basic and acidic residues" evidence="1">
    <location>
        <begin position="110"/>
        <end position="125"/>
    </location>
</feature>
<dbReference type="Proteomes" id="UP001203297">
    <property type="component" value="Unassembled WGS sequence"/>
</dbReference>
<keyword evidence="3" id="KW-1185">Reference proteome</keyword>